<organism evidence="1 2">
    <name type="scientific">Sclerotinia sclerotiorum (strain ATCC 18683 / 1980 / Ss-1)</name>
    <name type="common">White mold</name>
    <name type="synonym">Whetzelinia sclerotiorum</name>
    <dbReference type="NCBI Taxonomy" id="665079"/>
    <lineage>
        <taxon>Eukaryota</taxon>
        <taxon>Fungi</taxon>
        <taxon>Dikarya</taxon>
        <taxon>Ascomycota</taxon>
        <taxon>Pezizomycotina</taxon>
        <taxon>Leotiomycetes</taxon>
        <taxon>Helotiales</taxon>
        <taxon>Sclerotiniaceae</taxon>
        <taxon>Sclerotinia</taxon>
    </lineage>
</organism>
<sequence>MDPGLVARMIWKRFCRGDGNSSALLSVQGFIEYIGFWEMQNAQDCVLPENQDAFQILP</sequence>
<accession>A0A1D9Q9C6</accession>
<proteinExistence type="predicted"/>
<dbReference type="EMBL" id="CP017821">
    <property type="protein sequence ID" value="APA11548.1"/>
    <property type="molecule type" value="Genomic_DNA"/>
</dbReference>
<dbReference type="Proteomes" id="UP000177798">
    <property type="component" value="Chromosome 8"/>
</dbReference>
<dbReference type="KEGG" id="ssl:SS1G_04972"/>
<gene>
    <name evidence="1" type="ORF">sscle_08g063180</name>
</gene>
<dbReference type="VEuPathDB" id="FungiDB:sscle_08g063180"/>
<evidence type="ECO:0000313" key="1">
    <source>
        <dbReference type="EMBL" id="APA11548.1"/>
    </source>
</evidence>
<protein>
    <submittedName>
        <fullName evidence="1">Uncharacterized protein</fullName>
    </submittedName>
</protein>
<reference evidence="2" key="1">
    <citation type="journal article" date="2017" name="Genome Biol. Evol.">
        <title>The complete genome sequence of the phytopathogenic fungus Sclerotinia sclerotiorum reveals insights into the genome architecture of broad host range pathogens.</title>
        <authorList>
            <person name="Derbyshire M."/>
            <person name="Denton-Giles M."/>
            <person name="Hegedus D."/>
            <person name="Seifbarghy S."/>
            <person name="Rollins J."/>
            <person name="van Kan J."/>
            <person name="Seidl M.F."/>
            <person name="Faino L."/>
            <person name="Mbengue M."/>
            <person name="Navaud O."/>
            <person name="Raffaele S."/>
            <person name="Hammond-Kosack K."/>
            <person name="Heard S."/>
            <person name="Oliver R."/>
        </authorList>
    </citation>
    <scope>NUCLEOTIDE SEQUENCE [LARGE SCALE GENOMIC DNA]</scope>
    <source>
        <strain evidence="2">ATCC 18683 / 1980 / Ss-1</strain>
    </source>
</reference>
<dbReference type="RefSeq" id="XP_001593545.1">
    <property type="nucleotide sequence ID" value="XM_001593495.1"/>
</dbReference>
<name>A0A1D9Q9C6_SCLS1</name>
<evidence type="ECO:0000313" key="2">
    <source>
        <dbReference type="Proteomes" id="UP000177798"/>
    </source>
</evidence>
<dbReference type="AlphaFoldDB" id="A0A1D9Q9C6"/>